<dbReference type="Gene3D" id="2.60.40.640">
    <property type="match status" value="1"/>
</dbReference>
<proteinExistence type="predicted"/>
<dbReference type="AlphaFoldDB" id="A0AAW2YMJ2"/>
<dbReference type="SUPFAM" id="SSF81296">
    <property type="entry name" value="E set domains"/>
    <property type="match status" value="1"/>
</dbReference>
<keyword evidence="2" id="KW-1185">Reference proteome</keyword>
<dbReference type="InterPro" id="IPR014756">
    <property type="entry name" value="Ig_E-set"/>
</dbReference>
<reference evidence="1 2" key="1">
    <citation type="submission" date="2024-03" db="EMBL/GenBank/DDBJ databases">
        <title>The Acrasis kona genome and developmental transcriptomes reveal deep origins of eukaryotic multicellular pathways.</title>
        <authorList>
            <person name="Sheikh S."/>
            <person name="Fu C.-J."/>
            <person name="Brown M.W."/>
            <person name="Baldauf S.L."/>
        </authorList>
    </citation>
    <scope>NUCLEOTIDE SEQUENCE [LARGE SCALE GENOMIC DNA]</scope>
    <source>
        <strain evidence="1 2">ATCC MYA-3509</strain>
    </source>
</reference>
<gene>
    <name evidence="1" type="ORF">AKO1_008436</name>
</gene>
<dbReference type="EMBL" id="JAOPGA020000310">
    <property type="protein sequence ID" value="KAL0478123.1"/>
    <property type="molecule type" value="Genomic_DNA"/>
</dbReference>
<evidence type="ECO:0000313" key="2">
    <source>
        <dbReference type="Proteomes" id="UP001431209"/>
    </source>
</evidence>
<organism evidence="1 2">
    <name type="scientific">Acrasis kona</name>
    <dbReference type="NCBI Taxonomy" id="1008807"/>
    <lineage>
        <taxon>Eukaryota</taxon>
        <taxon>Discoba</taxon>
        <taxon>Heterolobosea</taxon>
        <taxon>Tetramitia</taxon>
        <taxon>Eutetramitia</taxon>
        <taxon>Acrasidae</taxon>
        <taxon>Acrasis</taxon>
    </lineage>
</organism>
<accession>A0AAW2YMJ2</accession>
<sequence length="149" mass="17068">MLLSTATQDNDFFDTISLYESDKPIVMQKFKRIFRGRGQEVSLRATIPKSNYMTTEIIPISLEVSNRTNFNMHRFDIVLTQVDMSGGFTKKWERHTSGCVEKGCLQTLIKFQIPKDLMIGPDIVTTLSIKGIMSMHRDLVAWSFINVSK</sequence>
<comment type="caution">
    <text evidence="1">The sequence shown here is derived from an EMBL/GenBank/DDBJ whole genome shotgun (WGS) entry which is preliminary data.</text>
</comment>
<name>A0AAW2YMJ2_9EUKA</name>
<dbReference type="InterPro" id="IPR014752">
    <property type="entry name" value="Arrestin-like_C"/>
</dbReference>
<evidence type="ECO:0000313" key="1">
    <source>
        <dbReference type="EMBL" id="KAL0478123.1"/>
    </source>
</evidence>
<dbReference type="Proteomes" id="UP001431209">
    <property type="component" value="Unassembled WGS sequence"/>
</dbReference>
<protein>
    <submittedName>
        <fullName evidence="1">Uncharacterized protein</fullName>
    </submittedName>
</protein>